<dbReference type="EMBL" id="GGFL01010767">
    <property type="protein sequence ID" value="MBW74945.1"/>
    <property type="molecule type" value="Transcribed_RNA"/>
</dbReference>
<sequence>MTLLSSLSERLMFFVSSIRVLVFGLSEPAKSTKFTEPTHVSPFSWCVPSSMIFVTACDRDDRSLPAVAAVARFILAMLISWWSRAGDSTVSSIMFDTYTSVLFLALAILISSSFVVPVVSSRSYRTSL</sequence>
<keyword evidence="1" id="KW-1133">Transmembrane helix</keyword>
<accession>A0A2M4DBL8</accession>
<keyword evidence="1" id="KW-0812">Transmembrane</keyword>
<organism evidence="2">
    <name type="scientific">Anopheles darlingi</name>
    <name type="common">Mosquito</name>
    <dbReference type="NCBI Taxonomy" id="43151"/>
    <lineage>
        <taxon>Eukaryota</taxon>
        <taxon>Metazoa</taxon>
        <taxon>Ecdysozoa</taxon>
        <taxon>Arthropoda</taxon>
        <taxon>Hexapoda</taxon>
        <taxon>Insecta</taxon>
        <taxon>Pterygota</taxon>
        <taxon>Neoptera</taxon>
        <taxon>Endopterygota</taxon>
        <taxon>Diptera</taxon>
        <taxon>Nematocera</taxon>
        <taxon>Culicoidea</taxon>
        <taxon>Culicidae</taxon>
        <taxon>Anophelinae</taxon>
        <taxon>Anopheles</taxon>
    </lineage>
</organism>
<protein>
    <submittedName>
        <fullName evidence="2">Uncharacterized protein</fullName>
    </submittedName>
</protein>
<reference evidence="2" key="1">
    <citation type="submission" date="2018-01" db="EMBL/GenBank/DDBJ databases">
        <title>An insight into the sialome of Amazonian anophelines.</title>
        <authorList>
            <person name="Ribeiro J.M."/>
            <person name="Scarpassa V."/>
            <person name="Calvo E."/>
        </authorList>
    </citation>
    <scope>NUCLEOTIDE SEQUENCE</scope>
</reference>
<evidence type="ECO:0000256" key="1">
    <source>
        <dbReference type="SAM" id="Phobius"/>
    </source>
</evidence>
<keyword evidence="1" id="KW-0472">Membrane</keyword>
<feature type="transmembrane region" description="Helical" evidence="1">
    <location>
        <begin position="64"/>
        <end position="82"/>
    </location>
</feature>
<name>A0A2M4DBL8_ANODA</name>
<evidence type="ECO:0000313" key="2">
    <source>
        <dbReference type="EMBL" id="MBW74945.1"/>
    </source>
</evidence>
<dbReference type="AlphaFoldDB" id="A0A2M4DBL8"/>
<proteinExistence type="predicted"/>
<feature type="transmembrane region" description="Helical" evidence="1">
    <location>
        <begin position="102"/>
        <end position="120"/>
    </location>
</feature>